<dbReference type="EC" id="2.1.1.197" evidence="3 8"/>
<organism evidence="10 11">
    <name type="scientific">Marinomonas phaeophyticola</name>
    <dbReference type="NCBI Taxonomy" id="3004091"/>
    <lineage>
        <taxon>Bacteria</taxon>
        <taxon>Pseudomonadati</taxon>
        <taxon>Pseudomonadota</taxon>
        <taxon>Gammaproteobacteria</taxon>
        <taxon>Oceanospirillales</taxon>
        <taxon>Oceanospirillaceae</taxon>
        <taxon>Marinomonas</taxon>
    </lineage>
</organism>
<dbReference type="EMBL" id="JAPUBN010000020">
    <property type="protein sequence ID" value="MCZ2723285.1"/>
    <property type="molecule type" value="Genomic_DNA"/>
</dbReference>
<evidence type="ECO:0000256" key="2">
    <source>
        <dbReference type="ARBA" id="ARBA00004746"/>
    </source>
</evidence>
<evidence type="ECO:0000313" key="10">
    <source>
        <dbReference type="EMBL" id="MCZ2723285.1"/>
    </source>
</evidence>
<dbReference type="GO" id="GO:0032259">
    <property type="term" value="P:methylation"/>
    <property type="evidence" value="ECO:0007669"/>
    <property type="project" value="UniProtKB-KW"/>
</dbReference>
<evidence type="ECO:0000256" key="5">
    <source>
        <dbReference type="ARBA" id="ARBA00022679"/>
    </source>
</evidence>
<dbReference type="Gene3D" id="3.40.50.150">
    <property type="entry name" value="Vaccinia Virus protein VP39"/>
    <property type="match status" value="1"/>
</dbReference>
<dbReference type="PANTHER" id="PTHR43861:SF1">
    <property type="entry name" value="TRANS-ACONITATE 2-METHYLTRANSFERASE"/>
    <property type="match status" value="1"/>
</dbReference>
<comment type="catalytic activity">
    <reaction evidence="1 8">
        <text>malonyl-[ACP] + S-adenosyl-L-methionine = malonyl-[ACP] methyl ester + S-adenosyl-L-homocysteine</text>
        <dbReference type="Rhea" id="RHEA:17105"/>
        <dbReference type="Rhea" id="RHEA-COMP:9623"/>
        <dbReference type="Rhea" id="RHEA-COMP:9954"/>
        <dbReference type="ChEBI" id="CHEBI:57856"/>
        <dbReference type="ChEBI" id="CHEBI:59789"/>
        <dbReference type="ChEBI" id="CHEBI:78449"/>
        <dbReference type="ChEBI" id="CHEBI:78845"/>
        <dbReference type="EC" id="2.1.1.197"/>
    </reaction>
</comment>
<evidence type="ECO:0000256" key="6">
    <source>
        <dbReference type="ARBA" id="ARBA00022691"/>
    </source>
</evidence>
<evidence type="ECO:0000256" key="7">
    <source>
        <dbReference type="ARBA" id="ARBA00022756"/>
    </source>
</evidence>
<dbReference type="CDD" id="cd02440">
    <property type="entry name" value="AdoMet_MTases"/>
    <property type="match status" value="1"/>
</dbReference>
<sequence length="271" mass="30524">MNNLFMEPNPGDSDLNDSYKRQLAKSFSRAALTYDHYSLFQQQVLMNLISKVPEKHYQCAMDLGCGTGNALLPLSVISNTLIGLDLSVEMLKKAQDKIPNSHFVCADAEQMPFAKNYFDLIFSSLAIQWCLSHYDLFKEVYRVMNDGGYWCFSTLCEGSMPEIGESWSKVDGRLHSNQYPSLEKILSDLEVSGFCIESQEIKVIKMHFDSVQNAVYSVKKVGASVIANLGDRARVTPSTWRTFVNQYNELHDGIGVPLSYQVAFIVAKKVL</sequence>
<comment type="caution">
    <text evidence="10">The sequence shown here is derived from an EMBL/GenBank/DDBJ whole genome shotgun (WGS) entry which is preliminary data.</text>
</comment>
<evidence type="ECO:0000256" key="1">
    <source>
        <dbReference type="ARBA" id="ARBA00000852"/>
    </source>
</evidence>
<dbReference type="InterPro" id="IPR013216">
    <property type="entry name" value="Methyltransf_11"/>
</dbReference>
<keyword evidence="6 8" id="KW-0949">S-adenosyl-L-methionine</keyword>
<keyword evidence="7 8" id="KW-0093">Biotin biosynthesis</keyword>
<reference evidence="10" key="1">
    <citation type="submission" date="2022-12" db="EMBL/GenBank/DDBJ databases">
        <title>Marinomonas 15G1-11 sp. nov, isolated from marine algae.</title>
        <authorList>
            <person name="Butt M."/>
            <person name="Choi D.G."/>
            <person name="Kim J.M."/>
            <person name="Lee J.K."/>
            <person name="Baek J.H."/>
            <person name="Jeon C.O."/>
        </authorList>
    </citation>
    <scope>NUCLEOTIDE SEQUENCE</scope>
    <source>
        <strain evidence="10">15G1-11</strain>
    </source>
</reference>
<keyword evidence="4 8" id="KW-0489">Methyltransferase</keyword>
<dbReference type="InterPro" id="IPR011814">
    <property type="entry name" value="BioC"/>
</dbReference>
<comment type="pathway">
    <text evidence="2 8">Cofactor biosynthesis; biotin biosynthesis.</text>
</comment>
<dbReference type="SUPFAM" id="SSF53335">
    <property type="entry name" value="S-adenosyl-L-methionine-dependent methyltransferases"/>
    <property type="match status" value="1"/>
</dbReference>
<evidence type="ECO:0000256" key="8">
    <source>
        <dbReference type="HAMAP-Rule" id="MF_00835"/>
    </source>
</evidence>
<evidence type="ECO:0000259" key="9">
    <source>
        <dbReference type="Pfam" id="PF08241"/>
    </source>
</evidence>
<evidence type="ECO:0000313" key="11">
    <source>
        <dbReference type="Proteomes" id="UP001149719"/>
    </source>
</evidence>
<keyword evidence="5 8" id="KW-0808">Transferase</keyword>
<dbReference type="Pfam" id="PF08241">
    <property type="entry name" value="Methyltransf_11"/>
    <property type="match status" value="1"/>
</dbReference>
<keyword evidence="11" id="KW-1185">Reference proteome</keyword>
<dbReference type="NCBIfam" id="TIGR02072">
    <property type="entry name" value="BioC"/>
    <property type="match status" value="1"/>
</dbReference>
<dbReference type="HAMAP" id="MF_00835">
    <property type="entry name" value="BioC"/>
    <property type="match status" value="1"/>
</dbReference>
<comment type="similarity">
    <text evidence="8">Belongs to the methyltransferase superfamily.</text>
</comment>
<dbReference type="RefSeq" id="WP_269127373.1">
    <property type="nucleotide sequence ID" value="NZ_JAPUBN010000020.1"/>
</dbReference>
<dbReference type="InterPro" id="IPR029063">
    <property type="entry name" value="SAM-dependent_MTases_sf"/>
</dbReference>
<accession>A0ABT4JYI1</accession>
<dbReference type="GO" id="GO:0102130">
    <property type="term" value="F:malonyl-CoA methyltransferase activity"/>
    <property type="evidence" value="ECO:0007669"/>
    <property type="project" value="UniProtKB-EC"/>
</dbReference>
<gene>
    <name evidence="8 10" type="primary">bioC</name>
    <name evidence="10" type="ORF">O1D97_17145</name>
</gene>
<proteinExistence type="inferred from homology"/>
<evidence type="ECO:0000256" key="3">
    <source>
        <dbReference type="ARBA" id="ARBA00012327"/>
    </source>
</evidence>
<feature type="domain" description="Methyltransferase type 11" evidence="9">
    <location>
        <begin position="62"/>
        <end position="151"/>
    </location>
</feature>
<dbReference type="Proteomes" id="UP001149719">
    <property type="component" value="Unassembled WGS sequence"/>
</dbReference>
<evidence type="ECO:0000256" key="4">
    <source>
        <dbReference type="ARBA" id="ARBA00022603"/>
    </source>
</evidence>
<protein>
    <recommendedName>
        <fullName evidence="3 8">Malonyl-[acyl-carrier protein] O-methyltransferase</fullName>
        <shortName evidence="8">Malonyl-ACP O-methyltransferase</shortName>
        <ecNumber evidence="3 8">2.1.1.197</ecNumber>
    </recommendedName>
    <alternativeName>
        <fullName evidence="8">Biotin synthesis protein BioC</fullName>
    </alternativeName>
</protein>
<comment type="function">
    <text evidence="8">Converts the free carboxyl group of a malonyl-thioester to its methyl ester by transfer of a methyl group from S-adenosyl-L-methionine (SAM). It allows to synthesize pimeloyl-ACP via the fatty acid synthetic pathway.</text>
</comment>
<dbReference type="PANTHER" id="PTHR43861">
    <property type="entry name" value="TRANS-ACONITATE 2-METHYLTRANSFERASE-RELATED"/>
    <property type="match status" value="1"/>
</dbReference>
<name>A0ABT4JYI1_9GAMM</name>